<dbReference type="NCBIfam" id="NF041539">
    <property type="entry name" value="choice_anch_R"/>
    <property type="match status" value="1"/>
</dbReference>
<evidence type="ECO:0000313" key="2">
    <source>
        <dbReference type="EMBL" id="OHA96146.1"/>
    </source>
</evidence>
<evidence type="ECO:0000256" key="1">
    <source>
        <dbReference type="SAM" id="Phobius"/>
    </source>
</evidence>
<keyword evidence="1" id="KW-0812">Transmembrane</keyword>
<reference evidence="2 3" key="1">
    <citation type="journal article" date="2016" name="Nat. Commun.">
        <title>Thousands of microbial genomes shed light on interconnected biogeochemical processes in an aquifer system.</title>
        <authorList>
            <person name="Anantharaman K."/>
            <person name="Brown C.T."/>
            <person name="Hug L.A."/>
            <person name="Sharon I."/>
            <person name="Castelle C.J."/>
            <person name="Probst A.J."/>
            <person name="Thomas B.C."/>
            <person name="Singh A."/>
            <person name="Wilkins M.J."/>
            <person name="Karaoz U."/>
            <person name="Brodie E.L."/>
            <person name="Williams K.H."/>
            <person name="Hubbard S.S."/>
            <person name="Banfield J.F."/>
        </authorList>
    </citation>
    <scope>NUCLEOTIDE SEQUENCE [LARGE SCALE GENOMIC DNA]</scope>
</reference>
<name>A0A1G2TFT3_9BACT</name>
<accession>A0A1G2TFT3</accession>
<protein>
    <recommendedName>
        <fullName evidence="4">Type 4 fimbrial biogenesis protein PilX N-terminal domain-containing protein</fullName>
    </recommendedName>
</protein>
<proteinExistence type="predicted"/>
<feature type="transmembrane region" description="Helical" evidence="1">
    <location>
        <begin position="12"/>
        <end position="38"/>
    </location>
</feature>
<organism evidence="2 3">
    <name type="scientific">Candidatus Zambryskibacteria bacterium RIFCSPHIGHO2_02_FULL_43_14</name>
    <dbReference type="NCBI Taxonomy" id="1802748"/>
    <lineage>
        <taxon>Bacteria</taxon>
        <taxon>Candidatus Zambryskiibacteriota</taxon>
    </lineage>
</organism>
<dbReference type="EMBL" id="MHVR01000010">
    <property type="protein sequence ID" value="OHA96146.1"/>
    <property type="molecule type" value="Genomic_DNA"/>
</dbReference>
<comment type="caution">
    <text evidence="2">The sequence shown here is derived from an EMBL/GenBank/DDBJ whole genome shotgun (WGS) entry which is preliminary data.</text>
</comment>
<evidence type="ECO:0008006" key="4">
    <source>
        <dbReference type="Google" id="ProtNLM"/>
    </source>
</evidence>
<sequence length="601" mass="63608">MRNKTPILLNRGQAMMVATILFLVVSVTIIFGLVGPILKQQKITSNLVLSRQSYFLAEAGIEDVVYRLKTGRPVSATEILSLSGSTATMVTTDTIGGKQIVATAEVESAVRKIEANLTLGIGTIFHYGVQVGSGGVEMGENSDIVGNIYSNGSISGDNGAKISGDAIVAGYIEENLEAVSTSCLQDQIIGKTNPKIDFAQSFVAPSSDSLAKVSLYLKKVGNPSNRTVKIATNNNGSPDDESLVSGTLNKDLVTSSYGWVDITFSSPPLLIAGNTYWIILDANQDSNKYWVWCNDSDSGYSGGISKYSKDWDDDPWTQTTGDLNFKTYFGADNSFLSGVTVQADAHANTITNSKICGDAYYESIDAGSLDFLNNPTTQICGVPTTDGTAYPNSPDPPVENMPISQGNIDQWKADAQAGGTIAGNYSITSNTSLGPKEITGDLVMTSNNKTLTVTGTIYVHGNIDISNGSTIRCNASYGANSCLIVADGWIHTSNNGTFAGSGTTGSFIMLLTTLACDGSFSTGCTHHDGAVDVHNNATGVIFYAQNGKVNLHNGVNVTEVTAYKLALDNNATITYDQGLMNTVFSSGPSGGFEILDWKEIE</sequence>
<dbReference type="Proteomes" id="UP000178175">
    <property type="component" value="Unassembled WGS sequence"/>
</dbReference>
<keyword evidence="1" id="KW-1133">Transmembrane helix</keyword>
<keyword evidence="1" id="KW-0472">Membrane</keyword>
<dbReference type="AlphaFoldDB" id="A0A1G2TFT3"/>
<gene>
    <name evidence="2" type="ORF">A3C70_03475</name>
</gene>
<evidence type="ECO:0000313" key="3">
    <source>
        <dbReference type="Proteomes" id="UP000178175"/>
    </source>
</evidence>